<protein>
    <submittedName>
        <fullName evidence="1">Uncharacterized protein</fullName>
    </submittedName>
</protein>
<proteinExistence type="predicted"/>
<sequence>MFRQSCDPLGSTNDPLMRAAVATLRADQIALGVAMTNPRTTLKARQHSDFLQQQMKLAELSPIGSGTKLPPMPQLSYAASTTSMDPQFLQNLLVQQLMHIASTPQLTQ</sequence>
<evidence type="ECO:0000313" key="2">
    <source>
        <dbReference type="Proteomes" id="UP000270094"/>
    </source>
</evidence>
<organism evidence="1 2">
    <name type="scientific">Strongylus vulgaris</name>
    <name type="common">Blood worm</name>
    <dbReference type="NCBI Taxonomy" id="40348"/>
    <lineage>
        <taxon>Eukaryota</taxon>
        <taxon>Metazoa</taxon>
        <taxon>Ecdysozoa</taxon>
        <taxon>Nematoda</taxon>
        <taxon>Chromadorea</taxon>
        <taxon>Rhabditida</taxon>
        <taxon>Rhabditina</taxon>
        <taxon>Rhabditomorpha</taxon>
        <taxon>Strongyloidea</taxon>
        <taxon>Strongylidae</taxon>
        <taxon>Strongylus</taxon>
    </lineage>
</organism>
<accession>A0A3P7ICI2</accession>
<dbReference type="OrthoDB" id="3938623at2759"/>
<reference evidence="1 2" key="1">
    <citation type="submission" date="2018-11" db="EMBL/GenBank/DDBJ databases">
        <authorList>
            <consortium name="Pathogen Informatics"/>
        </authorList>
    </citation>
    <scope>NUCLEOTIDE SEQUENCE [LARGE SCALE GENOMIC DNA]</scope>
</reference>
<dbReference type="Proteomes" id="UP000270094">
    <property type="component" value="Unassembled WGS sequence"/>
</dbReference>
<gene>
    <name evidence="1" type="ORF">SVUK_LOCUS551</name>
</gene>
<dbReference type="EMBL" id="UYYB01000947">
    <property type="protein sequence ID" value="VDM65553.1"/>
    <property type="molecule type" value="Genomic_DNA"/>
</dbReference>
<dbReference type="AlphaFoldDB" id="A0A3P7ICI2"/>
<name>A0A3P7ICI2_STRVU</name>
<evidence type="ECO:0000313" key="1">
    <source>
        <dbReference type="EMBL" id="VDM65553.1"/>
    </source>
</evidence>
<keyword evidence="2" id="KW-1185">Reference proteome</keyword>